<feature type="chain" id="PRO_5012912602" description="AA1-like domain-containing protein" evidence="1">
    <location>
        <begin position="24"/>
        <end position="174"/>
    </location>
</feature>
<evidence type="ECO:0000313" key="3">
    <source>
        <dbReference type="Proteomes" id="UP000191285"/>
    </source>
</evidence>
<keyword evidence="3" id="KW-1185">Reference proteome</keyword>
<reference evidence="3" key="1">
    <citation type="journal article" date="2017" name="Nat. Microbiol.">
        <title>Global analysis of biosynthetic gene clusters reveals vast potential of secondary metabolite production in Penicillium species.</title>
        <authorList>
            <person name="Nielsen J.C."/>
            <person name="Grijseels S."/>
            <person name="Prigent S."/>
            <person name="Ji B."/>
            <person name="Dainat J."/>
            <person name="Nielsen K.F."/>
            <person name="Frisvad J.C."/>
            <person name="Workman M."/>
            <person name="Nielsen J."/>
        </authorList>
    </citation>
    <scope>NUCLEOTIDE SEQUENCE [LARGE SCALE GENOMIC DNA]</scope>
    <source>
        <strain evidence="3">IBT 24891</strain>
    </source>
</reference>
<dbReference type="OrthoDB" id="4387630at2759"/>
<proteinExistence type="predicted"/>
<evidence type="ECO:0008006" key="4">
    <source>
        <dbReference type="Google" id="ProtNLM"/>
    </source>
</evidence>
<comment type="caution">
    <text evidence="2">The sequence shown here is derived from an EMBL/GenBank/DDBJ whole genome shotgun (WGS) entry which is preliminary data.</text>
</comment>
<dbReference type="AlphaFoldDB" id="A0A1V6T0B8"/>
<organism evidence="2 3">
    <name type="scientific">Penicillium steckii</name>
    <dbReference type="NCBI Taxonomy" id="303698"/>
    <lineage>
        <taxon>Eukaryota</taxon>
        <taxon>Fungi</taxon>
        <taxon>Dikarya</taxon>
        <taxon>Ascomycota</taxon>
        <taxon>Pezizomycotina</taxon>
        <taxon>Eurotiomycetes</taxon>
        <taxon>Eurotiomycetidae</taxon>
        <taxon>Eurotiales</taxon>
        <taxon>Aspergillaceae</taxon>
        <taxon>Penicillium</taxon>
    </lineage>
</organism>
<evidence type="ECO:0000256" key="1">
    <source>
        <dbReference type="SAM" id="SignalP"/>
    </source>
</evidence>
<dbReference type="EMBL" id="MLKD01000015">
    <property type="protein sequence ID" value="OQE19454.1"/>
    <property type="molecule type" value="Genomic_DNA"/>
</dbReference>
<accession>A0A1V6T0B8</accession>
<feature type="signal peptide" evidence="1">
    <location>
        <begin position="1"/>
        <end position="23"/>
    </location>
</feature>
<protein>
    <recommendedName>
        <fullName evidence="4">AA1-like domain-containing protein</fullName>
    </recommendedName>
</protein>
<sequence length="174" mass="17880">MLVVNISKALMLGTALLAPGGYCGQMVKAVWKLGSFNTISPPSGGPMYGNDAGFAIMKEDGGVIYQVNYPGGYSPCMGNSGNGATFSLTGGCLKDGGEFQFNCYTESGLSPSNCAARDKFGNDLATGKGSKDYAFTGISMGIDGWCGVEFELGDGVDCEPGVTGFKAVNIEGGR</sequence>
<evidence type="ECO:0000313" key="2">
    <source>
        <dbReference type="EMBL" id="OQE19454.1"/>
    </source>
</evidence>
<dbReference type="Proteomes" id="UP000191285">
    <property type="component" value="Unassembled WGS sequence"/>
</dbReference>
<gene>
    <name evidence="2" type="ORF">PENSTE_c015G06420</name>
</gene>
<keyword evidence="1" id="KW-0732">Signal</keyword>
<name>A0A1V6T0B8_9EURO</name>